<evidence type="ECO:0000256" key="1">
    <source>
        <dbReference type="ARBA" id="ARBA00022603"/>
    </source>
</evidence>
<dbReference type="GO" id="GO:0032259">
    <property type="term" value="P:methylation"/>
    <property type="evidence" value="ECO:0007669"/>
    <property type="project" value="UniProtKB-KW"/>
</dbReference>
<dbReference type="PANTHER" id="PTHR43712:SF2">
    <property type="entry name" value="O-METHYLTRANSFERASE CICE"/>
    <property type="match status" value="1"/>
</dbReference>
<dbReference type="PANTHER" id="PTHR43712">
    <property type="entry name" value="PUTATIVE (AFU_ORTHOLOGUE AFUA_4G14580)-RELATED"/>
    <property type="match status" value="1"/>
</dbReference>
<dbReference type="Proteomes" id="UP001301769">
    <property type="component" value="Unassembled WGS sequence"/>
</dbReference>
<protein>
    <submittedName>
        <fullName evidence="6">S-adenosyl-L-methionine-dependent methyltransferase</fullName>
    </submittedName>
</protein>
<dbReference type="EMBL" id="MU858178">
    <property type="protein sequence ID" value="KAK4210318.1"/>
    <property type="molecule type" value="Genomic_DNA"/>
</dbReference>
<dbReference type="InterPro" id="IPR029063">
    <property type="entry name" value="SAM-dependent_MTases_sf"/>
</dbReference>
<gene>
    <name evidence="6" type="ORF">QBC37DRAFT_292749</name>
</gene>
<reference evidence="6" key="2">
    <citation type="submission" date="2023-05" db="EMBL/GenBank/DDBJ databases">
        <authorList>
            <consortium name="Lawrence Berkeley National Laboratory"/>
            <person name="Steindorff A."/>
            <person name="Hensen N."/>
            <person name="Bonometti L."/>
            <person name="Westerberg I."/>
            <person name="Brannstrom I.O."/>
            <person name="Guillou S."/>
            <person name="Cros-Aarteil S."/>
            <person name="Calhoun S."/>
            <person name="Haridas S."/>
            <person name="Kuo A."/>
            <person name="Mondo S."/>
            <person name="Pangilinan J."/>
            <person name="Riley R."/>
            <person name="Labutti K."/>
            <person name="Andreopoulos B."/>
            <person name="Lipzen A."/>
            <person name="Chen C."/>
            <person name="Yanf M."/>
            <person name="Daum C."/>
            <person name="Ng V."/>
            <person name="Clum A."/>
            <person name="Ohm R."/>
            <person name="Martin F."/>
            <person name="Silar P."/>
            <person name="Natvig D."/>
            <person name="Lalanne C."/>
            <person name="Gautier V."/>
            <person name="Ament-Velasquez S.L."/>
            <person name="Kruys A."/>
            <person name="Hutchinson M.I."/>
            <person name="Powell A.J."/>
            <person name="Barry K."/>
            <person name="Miller A.N."/>
            <person name="Grigoriev I.V."/>
            <person name="Debuchy R."/>
            <person name="Gladieux P."/>
            <person name="Thoren M.H."/>
            <person name="Johannesson H."/>
        </authorList>
    </citation>
    <scope>NUCLEOTIDE SEQUENCE</scope>
    <source>
        <strain evidence="6">PSN293</strain>
    </source>
</reference>
<dbReference type="GO" id="GO:0008171">
    <property type="term" value="F:O-methyltransferase activity"/>
    <property type="evidence" value="ECO:0007669"/>
    <property type="project" value="InterPro"/>
</dbReference>
<organism evidence="6 7">
    <name type="scientific">Rhypophila decipiens</name>
    <dbReference type="NCBI Taxonomy" id="261697"/>
    <lineage>
        <taxon>Eukaryota</taxon>
        <taxon>Fungi</taxon>
        <taxon>Dikarya</taxon>
        <taxon>Ascomycota</taxon>
        <taxon>Pezizomycotina</taxon>
        <taxon>Sordariomycetes</taxon>
        <taxon>Sordariomycetidae</taxon>
        <taxon>Sordariales</taxon>
        <taxon>Naviculisporaceae</taxon>
        <taxon>Rhypophila</taxon>
    </lineage>
</organism>
<proteinExistence type="predicted"/>
<name>A0AAN6Y0G9_9PEZI</name>
<keyword evidence="2" id="KW-0808">Transferase</keyword>
<dbReference type="InterPro" id="IPR016461">
    <property type="entry name" value="COMT-like"/>
</dbReference>
<dbReference type="PROSITE" id="PS51683">
    <property type="entry name" value="SAM_OMT_II"/>
    <property type="match status" value="1"/>
</dbReference>
<dbReference type="InterPro" id="IPR001077">
    <property type="entry name" value="COMT_C"/>
</dbReference>
<accession>A0AAN6Y0G9</accession>
<evidence type="ECO:0000256" key="4">
    <source>
        <dbReference type="SAM" id="MobiDB-lite"/>
    </source>
</evidence>
<dbReference type="Gene3D" id="3.40.50.150">
    <property type="entry name" value="Vaccinia Virus protein VP39"/>
    <property type="match status" value="1"/>
</dbReference>
<evidence type="ECO:0000313" key="6">
    <source>
        <dbReference type="EMBL" id="KAK4210318.1"/>
    </source>
</evidence>
<dbReference type="SUPFAM" id="SSF53335">
    <property type="entry name" value="S-adenosyl-L-methionine-dependent methyltransferases"/>
    <property type="match status" value="1"/>
</dbReference>
<evidence type="ECO:0000256" key="3">
    <source>
        <dbReference type="ARBA" id="ARBA00022691"/>
    </source>
</evidence>
<keyword evidence="1 6" id="KW-0489">Methyltransferase</keyword>
<evidence type="ECO:0000313" key="7">
    <source>
        <dbReference type="Proteomes" id="UP001301769"/>
    </source>
</evidence>
<feature type="region of interest" description="Disordered" evidence="4">
    <location>
        <begin position="1"/>
        <end position="20"/>
    </location>
</feature>
<comment type="caution">
    <text evidence="6">The sequence shown here is derived from an EMBL/GenBank/DDBJ whole genome shotgun (WGS) entry which is preliminary data.</text>
</comment>
<feature type="domain" description="O-methyltransferase C-terminal" evidence="5">
    <location>
        <begin position="262"/>
        <end position="406"/>
    </location>
</feature>
<reference evidence="6" key="1">
    <citation type="journal article" date="2023" name="Mol. Phylogenet. Evol.">
        <title>Genome-scale phylogeny and comparative genomics of the fungal order Sordariales.</title>
        <authorList>
            <person name="Hensen N."/>
            <person name="Bonometti L."/>
            <person name="Westerberg I."/>
            <person name="Brannstrom I.O."/>
            <person name="Guillou S."/>
            <person name="Cros-Aarteil S."/>
            <person name="Calhoun S."/>
            <person name="Haridas S."/>
            <person name="Kuo A."/>
            <person name="Mondo S."/>
            <person name="Pangilinan J."/>
            <person name="Riley R."/>
            <person name="LaButti K."/>
            <person name="Andreopoulos B."/>
            <person name="Lipzen A."/>
            <person name="Chen C."/>
            <person name="Yan M."/>
            <person name="Daum C."/>
            <person name="Ng V."/>
            <person name="Clum A."/>
            <person name="Steindorff A."/>
            <person name="Ohm R.A."/>
            <person name="Martin F."/>
            <person name="Silar P."/>
            <person name="Natvig D.O."/>
            <person name="Lalanne C."/>
            <person name="Gautier V."/>
            <person name="Ament-Velasquez S.L."/>
            <person name="Kruys A."/>
            <person name="Hutchinson M.I."/>
            <person name="Powell A.J."/>
            <person name="Barry K."/>
            <person name="Miller A.N."/>
            <person name="Grigoriev I.V."/>
            <person name="Debuchy R."/>
            <person name="Gladieux P."/>
            <person name="Hiltunen Thoren M."/>
            <person name="Johannesson H."/>
        </authorList>
    </citation>
    <scope>NUCLEOTIDE SEQUENCE</scope>
    <source>
        <strain evidence="6">PSN293</strain>
    </source>
</reference>
<dbReference type="Pfam" id="PF00891">
    <property type="entry name" value="Methyltransf_2"/>
    <property type="match status" value="1"/>
</dbReference>
<sequence>MTSESPRLHGSTGPPPSRVADHLDGLSVQLSRMAADIRDGSLSLGAGSQERHKVLRAAKEVIELIRQPHEIFAEWLSVLTPMAATRLFIEWRVFENIPVDDTISYAHLASKVDVQQSILNANLIPRVVRLAWNLLPAGILKQVGEDRITHTPKSQLYMTRNPITGMICHMFDNSIPSLMYLPKFFETYGRREPTDRLNTVSAISHGLPGKTVWEIMTETGTMANFALAMSVEKGASWPNLGSYDIDWAVKSGAMEENKDRAILVDVGGGKGHAVEAILEVTPGLDPARCVLEDIPEIIDTAKASAGPVIAGIQFVATDFHAEQPVKGAFVYYIRRCLHDYGDDDCVNILTRLADAMKSDTRLLIVEAVQNNPPSTFAAAMDMLMISIGGKERTLEGFRSITSRAGLEILEVYTQPGVEGAVIECAKKST</sequence>
<evidence type="ECO:0000256" key="2">
    <source>
        <dbReference type="ARBA" id="ARBA00022679"/>
    </source>
</evidence>
<evidence type="ECO:0000259" key="5">
    <source>
        <dbReference type="Pfam" id="PF00891"/>
    </source>
</evidence>
<keyword evidence="7" id="KW-1185">Reference proteome</keyword>
<dbReference type="AlphaFoldDB" id="A0AAN6Y0G9"/>
<keyword evidence="3" id="KW-0949">S-adenosyl-L-methionine</keyword>